<accession>A0AAD6PDZ6</accession>
<dbReference type="PANTHER" id="PTHR31319">
    <property type="entry name" value="ZINC FINGER PROTEIN CONSTANS-LIKE 4"/>
    <property type="match status" value="1"/>
</dbReference>
<protein>
    <recommendedName>
        <fullName evidence="4">CCT domain-containing protein</fullName>
    </recommendedName>
</protein>
<dbReference type="GO" id="GO:0003700">
    <property type="term" value="F:DNA-binding transcription factor activity"/>
    <property type="evidence" value="ECO:0007669"/>
    <property type="project" value="TreeGrafter"/>
</dbReference>
<comment type="subcellular location">
    <subcellularLocation>
        <location evidence="1 3">Nucleus</location>
    </subcellularLocation>
</comment>
<keyword evidence="6" id="KW-1185">Reference proteome</keyword>
<dbReference type="GO" id="GO:0005634">
    <property type="term" value="C:nucleus"/>
    <property type="evidence" value="ECO:0007669"/>
    <property type="project" value="UniProtKB-SubCell"/>
</dbReference>
<organism evidence="5 6">
    <name type="scientific">Salix udensis</name>
    <dbReference type="NCBI Taxonomy" id="889485"/>
    <lineage>
        <taxon>Eukaryota</taxon>
        <taxon>Viridiplantae</taxon>
        <taxon>Streptophyta</taxon>
        <taxon>Embryophyta</taxon>
        <taxon>Tracheophyta</taxon>
        <taxon>Spermatophyta</taxon>
        <taxon>Magnoliopsida</taxon>
        <taxon>eudicotyledons</taxon>
        <taxon>Gunneridae</taxon>
        <taxon>Pentapetalae</taxon>
        <taxon>rosids</taxon>
        <taxon>fabids</taxon>
        <taxon>Malpighiales</taxon>
        <taxon>Salicaceae</taxon>
        <taxon>Saliceae</taxon>
        <taxon>Salix</taxon>
    </lineage>
</organism>
<proteinExistence type="predicted"/>
<evidence type="ECO:0000313" key="6">
    <source>
        <dbReference type="Proteomes" id="UP001162972"/>
    </source>
</evidence>
<evidence type="ECO:0000313" key="5">
    <source>
        <dbReference type="EMBL" id="KAJ6425008.1"/>
    </source>
</evidence>
<dbReference type="AlphaFoldDB" id="A0AAD6PDZ6"/>
<reference evidence="5 6" key="1">
    <citation type="journal article" date="2023" name="Int. J. Mol. Sci.">
        <title>De Novo Assembly and Annotation of 11 Diverse Shrub Willow (Salix) Genomes Reveals Novel Gene Organization in Sex-Linked Regions.</title>
        <authorList>
            <person name="Hyden B."/>
            <person name="Feng K."/>
            <person name="Yates T.B."/>
            <person name="Jawdy S."/>
            <person name="Cereghino C."/>
            <person name="Smart L.B."/>
            <person name="Muchero W."/>
        </authorList>
    </citation>
    <scope>NUCLEOTIDE SEQUENCE [LARGE SCALE GENOMIC DNA]</scope>
    <source>
        <tissue evidence="5">Shoot tip</tissue>
    </source>
</reference>
<evidence type="ECO:0000256" key="2">
    <source>
        <dbReference type="ARBA" id="ARBA00023242"/>
    </source>
</evidence>
<dbReference type="PROSITE" id="PS51017">
    <property type="entry name" value="CCT"/>
    <property type="match status" value="1"/>
</dbReference>
<dbReference type="Pfam" id="PF06203">
    <property type="entry name" value="CCT"/>
    <property type="match status" value="1"/>
</dbReference>
<name>A0AAD6PDZ6_9ROSI</name>
<gene>
    <name evidence="5" type="ORF">OIU84_025722</name>
</gene>
<dbReference type="InterPro" id="IPR045281">
    <property type="entry name" value="CONSTANS-like"/>
</dbReference>
<feature type="domain" description="CCT" evidence="4">
    <location>
        <begin position="145"/>
        <end position="187"/>
    </location>
</feature>
<comment type="caution">
    <text evidence="5">The sequence shown here is derived from an EMBL/GenBank/DDBJ whole genome shotgun (WGS) entry which is preliminary data.</text>
</comment>
<evidence type="ECO:0000256" key="3">
    <source>
        <dbReference type="PROSITE-ProRule" id="PRU00357"/>
    </source>
</evidence>
<evidence type="ECO:0000259" key="4">
    <source>
        <dbReference type="PROSITE" id="PS51017"/>
    </source>
</evidence>
<dbReference type="EMBL" id="JAPFFJ010000006">
    <property type="protein sequence ID" value="KAJ6425008.1"/>
    <property type="molecule type" value="Genomic_DNA"/>
</dbReference>
<sequence length="226" mass="25369">MYGNSTFLGNNSSGVISRRPSAADQLVIPDPAAAAGFETVGSHCTSSTASGCSSYGSPSSLVSGSCSVIMQRSISSHSFQKNGYHCHFTSHPHDFLDNMETSPVRRVFSTGDLQHGHRAESPLLSESCMIIESMNKACKYSPEEKKERIERYKSKRNQRNFNKKIKYECRKILADSRPRIRGRFARNDEIEKNPQLQWSNVSGEEDEEDEDNWIDFIDSFSENSVP</sequence>
<dbReference type="GO" id="GO:0009909">
    <property type="term" value="P:regulation of flower development"/>
    <property type="evidence" value="ECO:0007669"/>
    <property type="project" value="InterPro"/>
</dbReference>
<keyword evidence="2 3" id="KW-0539">Nucleus</keyword>
<evidence type="ECO:0000256" key="1">
    <source>
        <dbReference type="ARBA" id="ARBA00004123"/>
    </source>
</evidence>
<dbReference type="Proteomes" id="UP001162972">
    <property type="component" value="Chromosome 16"/>
</dbReference>
<dbReference type="PANTHER" id="PTHR31319:SF101">
    <property type="entry name" value="TWO-COMPONENT RESPONSE REGULATOR-LIKE APRR5"/>
    <property type="match status" value="1"/>
</dbReference>
<dbReference type="InterPro" id="IPR010402">
    <property type="entry name" value="CCT_domain"/>
</dbReference>